<evidence type="ECO:0000256" key="11">
    <source>
        <dbReference type="ARBA" id="ARBA00023136"/>
    </source>
</evidence>
<evidence type="ECO:0000313" key="15">
    <source>
        <dbReference type="Proteomes" id="UP000662088"/>
    </source>
</evidence>
<dbReference type="Pfam" id="PF02518">
    <property type="entry name" value="HATPase_c"/>
    <property type="match status" value="1"/>
</dbReference>
<dbReference type="PANTHER" id="PTHR45453">
    <property type="entry name" value="PHOSPHATE REGULON SENSOR PROTEIN PHOR"/>
    <property type="match status" value="1"/>
</dbReference>
<evidence type="ECO:0000256" key="8">
    <source>
        <dbReference type="ARBA" id="ARBA00022777"/>
    </source>
</evidence>
<keyword evidence="10" id="KW-0902">Two-component regulatory system</keyword>
<evidence type="ECO:0000256" key="3">
    <source>
        <dbReference type="ARBA" id="ARBA00012438"/>
    </source>
</evidence>
<feature type="transmembrane region" description="Helical" evidence="12">
    <location>
        <begin position="12"/>
        <end position="31"/>
    </location>
</feature>
<dbReference type="InterPro" id="IPR003661">
    <property type="entry name" value="HisK_dim/P_dom"/>
</dbReference>
<keyword evidence="15" id="KW-1185">Reference proteome</keyword>
<dbReference type="InterPro" id="IPR003594">
    <property type="entry name" value="HATPase_dom"/>
</dbReference>
<proteinExistence type="predicted"/>
<name>A0A8I0A733_9CLOT</name>
<dbReference type="GO" id="GO:0016036">
    <property type="term" value="P:cellular response to phosphate starvation"/>
    <property type="evidence" value="ECO:0007669"/>
    <property type="project" value="TreeGrafter"/>
</dbReference>
<dbReference type="PANTHER" id="PTHR45453:SF2">
    <property type="entry name" value="HISTIDINE KINASE"/>
    <property type="match status" value="1"/>
</dbReference>
<dbReference type="Proteomes" id="UP000662088">
    <property type="component" value="Unassembled WGS sequence"/>
</dbReference>
<dbReference type="EMBL" id="JACOOQ010000017">
    <property type="protein sequence ID" value="MBC5640769.1"/>
    <property type="molecule type" value="Genomic_DNA"/>
</dbReference>
<dbReference type="InterPro" id="IPR005467">
    <property type="entry name" value="His_kinase_dom"/>
</dbReference>
<evidence type="ECO:0000256" key="1">
    <source>
        <dbReference type="ARBA" id="ARBA00000085"/>
    </source>
</evidence>
<dbReference type="InterPro" id="IPR050351">
    <property type="entry name" value="BphY/WalK/GraS-like"/>
</dbReference>
<keyword evidence="5" id="KW-0597">Phosphoprotein</keyword>
<accession>A0A8I0A733</accession>
<keyword evidence="8 14" id="KW-0418">Kinase</keyword>
<evidence type="ECO:0000256" key="2">
    <source>
        <dbReference type="ARBA" id="ARBA00004651"/>
    </source>
</evidence>
<reference evidence="14" key="1">
    <citation type="submission" date="2020-08" db="EMBL/GenBank/DDBJ databases">
        <title>Genome public.</title>
        <authorList>
            <person name="Liu C."/>
            <person name="Sun Q."/>
        </authorList>
    </citation>
    <scope>NUCLEOTIDE SEQUENCE</scope>
    <source>
        <strain evidence="14">NSJ-42</strain>
    </source>
</reference>
<evidence type="ECO:0000256" key="5">
    <source>
        <dbReference type="ARBA" id="ARBA00022553"/>
    </source>
</evidence>
<keyword evidence="7 12" id="KW-0812">Transmembrane</keyword>
<feature type="transmembrane region" description="Helical" evidence="12">
    <location>
        <begin position="37"/>
        <end position="58"/>
    </location>
</feature>
<evidence type="ECO:0000256" key="4">
    <source>
        <dbReference type="ARBA" id="ARBA00022475"/>
    </source>
</evidence>
<sequence>MKLIEYIKEKFVFMVINIVMTLSGVVILKALKVDTYTIVFISILNLIGVFSCYIYDYFNRKKYYDNLFKNLDGLDKKYFIAEILESGDFIESNIIYSVLEECTKSMKDEVADLKRNINDYKEYIETWVHEIKTPIASARLILENDEGYINKSVLEEIEKVEGFIEQVLFYARSSTVERDYIIKKIPLKNSINSVIRKNANILIEKRVKIQLEDIEKKVYCDSKWIEFILQQIISNSVKYMDKDEKYIKIRCLEKDKNIILKILDNGIGISEKSIEKVFEKGYTGENGRKYNNSTGMGLYLCKKLCLKLGLGISIKSKLGVGTEVTIVFPINNYNLAED</sequence>
<organism evidence="14 15">
    <name type="scientific">Clostridium lentum</name>
    <dbReference type="NCBI Taxonomy" id="2763037"/>
    <lineage>
        <taxon>Bacteria</taxon>
        <taxon>Bacillati</taxon>
        <taxon>Bacillota</taxon>
        <taxon>Clostridia</taxon>
        <taxon>Eubacteriales</taxon>
        <taxon>Clostridiaceae</taxon>
        <taxon>Clostridium</taxon>
    </lineage>
</organism>
<evidence type="ECO:0000259" key="13">
    <source>
        <dbReference type="PROSITE" id="PS50109"/>
    </source>
</evidence>
<dbReference type="GO" id="GO:0000155">
    <property type="term" value="F:phosphorelay sensor kinase activity"/>
    <property type="evidence" value="ECO:0007669"/>
    <property type="project" value="InterPro"/>
</dbReference>
<evidence type="ECO:0000313" key="14">
    <source>
        <dbReference type="EMBL" id="MBC5640769.1"/>
    </source>
</evidence>
<dbReference type="InterPro" id="IPR004358">
    <property type="entry name" value="Sig_transdc_His_kin-like_C"/>
</dbReference>
<dbReference type="PROSITE" id="PS50109">
    <property type="entry name" value="HIS_KIN"/>
    <property type="match status" value="1"/>
</dbReference>
<dbReference type="CDD" id="cd00082">
    <property type="entry name" value="HisKA"/>
    <property type="match status" value="1"/>
</dbReference>
<keyword evidence="6" id="KW-0808">Transferase</keyword>
<comment type="caution">
    <text evidence="14">The sequence shown here is derived from an EMBL/GenBank/DDBJ whole genome shotgun (WGS) entry which is preliminary data.</text>
</comment>
<evidence type="ECO:0000256" key="9">
    <source>
        <dbReference type="ARBA" id="ARBA00022989"/>
    </source>
</evidence>
<keyword evidence="11 12" id="KW-0472">Membrane</keyword>
<dbReference type="Gene3D" id="3.30.565.10">
    <property type="entry name" value="Histidine kinase-like ATPase, C-terminal domain"/>
    <property type="match status" value="1"/>
</dbReference>
<dbReference type="PRINTS" id="PR00344">
    <property type="entry name" value="BCTRLSENSOR"/>
</dbReference>
<keyword evidence="4" id="KW-1003">Cell membrane</keyword>
<dbReference type="SUPFAM" id="SSF55874">
    <property type="entry name" value="ATPase domain of HSP90 chaperone/DNA topoisomerase II/histidine kinase"/>
    <property type="match status" value="1"/>
</dbReference>
<evidence type="ECO:0000256" key="10">
    <source>
        <dbReference type="ARBA" id="ARBA00023012"/>
    </source>
</evidence>
<dbReference type="AlphaFoldDB" id="A0A8I0A733"/>
<gene>
    <name evidence="14" type="ORF">H8R92_10120</name>
</gene>
<evidence type="ECO:0000256" key="6">
    <source>
        <dbReference type="ARBA" id="ARBA00022679"/>
    </source>
</evidence>
<dbReference type="GO" id="GO:0005886">
    <property type="term" value="C:plasma membrane"/>
    <property type="evidence" value="ECO:0007669"/>
    <property type="project" value="UniProtKB-SubCell"/>
</dbReference>
<dbReference type="EC" id="2.7.13.3" evidence="3"/>
<dbReference type="SMART" id="SM00387">
    <property type="entry name" value="HATPase_c"/>
    <property type="match status" value="1"/>
</dbReference>
<dbReference type="InterPro" id="IPR036890">
    <property type="entry name" value="HATPase_C_sf"/>
</dbReference>
<evidence type="ECO:0000256" key="12">
    <source>
        <dbReference type="SAM" id="Phobius"/>
    </source>
</evidence>
<protein>
    <recommendedName>
        <fullName evidence="3">histidine kinase</fullName>
        <ecNumber evidence="3">2.7.13.3</ecNumber>
    </recommendedName>
</protein>
<feature type="domain" description="Histidine kinase" evidence="13">
    <location>
        <begin position="126"/>
        <end position="332"/>
    </location>
</feature>
<comment type="subcellular location">
    <subcellularLocation>
        <location evidence="2">Cell membrane</location>
        <topology evidence="2">Multi-pass membrane protein</topology>
    </subcellularLocation>
</comment>
<keyword evidence="9 12" id="KW-1133">Transmembrane helix</keyword>
<dbReference type="GO" id="GO:0004721">
    <property type="term" value="F:phosphoprotein phosphatase activity"/>
    <property type="evidence" value="ECO:0007669"/>
    <property type="project" value="TreeGrafter"/>
</dbReference>
<evidence type="ECO:0000256" key="7">
    <source>
        <dbReference type="ARBA" id="ARBA00022692"/>
    </source>
</evidence>
<dbReference type="RefSeq" id="WP_022211869.1">
    <property type="nucleotide sequence ID" value="NZ_JACOOQ010000017.1"/>
</dbReference>
<comment type="catalytic activity">
    <reaction evidence="1">
        <text>ATP + protein L-histidine = ADP + protein N-phospho-L-histidine.</text>
        <dbReference type="EC" id="2.7.13.3"/>
    </reaction>
</comment>